<keyword evidence="3" id="KW-1185">Reference proteome</keyword>
<accession>A0AAE1H4M6</accession>
<feature type="region of interest" description="Disordered" evidence="1">
    <location>
        <begin position="1"/>
        <end position="20"/>
    </location>
</feature>
<sequence length="252" mass="26644">MNESAKVCASAGRGPRSAFSHYNEEVRALKNLIRAGGGGGDAGTASSSTEESSSSSSGSSADRRYTSSSTGAALRRPRRTRPRPRPRTRPCHRRGVWRLHGKHHQEATVQMVRWIQEQMGCAAPAAPAPAPRGQCDSGVAEASTSDSAAARQLAGSLAALPARAPEQPENHLQVQVASPPQRAQAEHQLRVLQLLDEQARLRKALALKNAIFRCFVSECRGRLPPGVGALAALAEPPSSAPADACQIPTLVS</sequence>
<feature type="region of interest" description="Disordered" evidence="1">
    <location>
        <begin position="33"/>
        <end position="98"/>
    </location>
</feature>
<gene>
    <name evidence="2" type="ORF">KUF71_024237</name>
</gene>
<dbReference type="AlphaFoldDB" id="A0AAE1H4M6"/>
<feature type="compositionally biased region" description="Basic residues" evidence="1">
    <location>
        <begin position="75"/>
        <end position="98"/>
    </location>
</feature>
<keyword evidence="2" id="KW-0675">Receptor</keyword>
<protein>
    <submittedName>
        <fullName evidence="2">IgG receptor FcRn large subunit p51</fullName>
    </submittedName>
</protein>
<reference evidence="2" key="1">
    <citation type="submission" date="2021-07" db="EMBL/GenBank/DDBJ databases">
        <authorList>
            <person name="Catto M.A."/>
            <person name="Jacobson A."/>
            <person name="Kennedy G."/>
            <person name="Labadie P."/>
            <person name="Hunt B.G."/>
            <person name="Srinivasan R."/>
        </authorList>
    </citation>
    <scope>NUCLEOTIDE SEQUENCE</scope>
    <source>
        <strain evidence="2">PL_HMW_Pooled</strain>
        <tissue evidence="2">Head</tissue>
    </source>
</reference>
<organism evidence="2 3">
    <name type="scientific">Frankliniella fusca</name>
    <dbReference type="NCBI Taxonomy" id="407009"/>
    <lineage>
        <taxon>Eukaryota</taxon>
        <taxon>Metazoa</taxon>
        <taxon>Ecdysozoa</taxon>
        <taxon>Arthropoda</taxon>
        <taxon>Hexapoda</taxon>
        <taxon>Insecta</taxon>
        <taxon>Pterygota</taxon>
        <taxon>Neoptera</taxon>
        <taxon>Paraneoptera</taxon>
        <taxon>Thysanoptera</taxon>
        <taxon>Terebrantia</taxon>
        <taxon>Thripoidea</taxon>
        <taxon>Thripidae</taxon>
        <taxon>Frankliniella</taxon>
    </lineage>
</organism>
<feature type="compositionally biased region" description="Low complexity" evidence="1">
    <location>
        <begin position="43"/>
        <end position="70"/>
    </location>
</feature>
<evidence type="ECO:0000256" key="1">
    <source>
        <dbReference type="SAM" id="MobiDB-lite"/>
    </source>
</evidence>
<name>A0AAE1H4M6_9NEOP</name>
<comment type="caution">
    <text evidence="2">The sequence shown here is derived from an EMBL/GenBank/DDBJ whole genome shotgun (WGS) entry which is preliminary data.</text>
</comment>
<evidence type="ECO:0000313" key="3">
    <source>
        <dbReference type="Proteomes" id="UP001219518"/>
    </source>
</evidence>
<evidence type="ECO:0000313" key="2">
    <source>
        <dbReference type="EMBL" id="KAK3914742.1"/>
    </source>
</evidence>
<proteinExistence type="predicted"/>
<reference evidence="2" key="2">
    <citation type="journal article" date="2023" name="BMC Genomics">
        <title>Pest status, molecular evolution, and epigenetic factors derived from the genome assembly of Frankliniella fusca, a thysanopteran phytovirus vector.</title>
        <authorList>
            <person name="Catto M.A."/>
            <person name="Labadie P.E."/>
            <person name="Jacobson A.L."/>
            <person name="Kennedy G.G."/>
            <person name="Srinivasan R."/>
            <person name="Hunt B.G."/>
        </authorList>
    </citation>
    <scope>NUCLEOTIDE SEQUENCE</scope>
    <source>
        <strain evidence="2">PL_HMW_Pooled</strain>
    </source>
</reference>
<dbReference type="Proteomes" id="UP001219518">
    <property type="component" value="Unassembled WGS sequence"/>
</dbReference>
<dbReference type="EMBL" id="JAHWGI010000391">
    <property type="protein sequence ID" value="KAK3914742.1"/>
    <property type="molecule type" value="Genomic_DNA"/>
</dbReference>